<dbReference type="Pfam" id="PF08238">
    <property type="entry name" value="Sel1"/>
    <property type="match status" value="2"/>
</dbReference>
<feature type="region of interest" description="Disordered" evidence="1">
    <location>
        <begin position="42"/>
        <end position="64"/>
    </location>
</feature>
<reference evidence="3 4" key="1">
    <citation type="submission" date="2017-01" db="EMBL/GenBank/DDBJ databases">
        <title>The cable genome- insights into the physiology and evolution of filamentous bacteria capable of sulfide oxidation via long distance electron transfer.</title>
        <authorList>
            <person name="Schreiber L."/>
            <person name="Bjerg J.T."/>
            <person name="Boggild A."/>
            <person name="Van De Vossenberg J."/>
            <person name="Meysman F."/>
            <person name="Nielsen L.P."/>
            <person name="Schramm A."/>
            <person name="Kjeldsen K.U."/>
        </authorList>
    </citation>
    <scope>NUCLEOTIDE SEQUENCE [LARGE SCALE GENOMIC DNA]</scope>
    <source>
        <strain evidence="3">MCF</strain>
    </source>
</reference>
<protein>
    <submittedName>
        <fullName evidence="3">Sel1 repeat-containing protein</fullName>
    </submittedName>
</protein>
<comment type="caution">
    <text evidence="3">The sequence shown here is derived from an EMBL/GenBank/DDBJ whole genome shotgun (WGS) entry which is preliminary data.</text>
</comment>
<evidence type="ECO:0000256" key="2">
    <source>
        <dbReference type="SAM" id="SignalP"/>
    </source>
</evidence>
<dbReference type="PANTHER" id="PTHR11102:SF160">
    <property type="entry name" value="ERAD-ASSOCIATED E3 UBIQUITIN-PROTEIN LIGASE COMPONENT HRD3"/>
    <property type="match status" value="1"/>
</dbReference>
<dbReference type="PROSITE" id="PS51257">
    <property type="entry name" value="PROKAR_LIPOPROTEIN"/>
    <property type="match status" value="1"/>
</dbReference>
<keyword evidence="4" id="KW-1185">Reference proteome</keyword>
<proteinExistence type="predicted"/>
<feature type="signal peptide" evidence="2">
    <location>
        <begin position="1"/>
        <end position="21"/>
    </location>
</feature>
<feature type="chain" id="PRO_5018746590" evidence="2">
    <location>
        <begin position="22"/>
        <end position="202"/>
    </location>
</feature>
<dbReference type="Proteomes" id="UP000287853">
    <property type="component" value="Unassembled WGS sequence"/>
</dbReference>
<dbReference type="SMART" id="SM00671">
    <property type="entry name" value="SEL1"/>
    <property type="match status" value="2"/>
</dbReference>
<keyword evidence="2" id="KW-0732">Signal</keyword>
<sequence>MCKKNIINRFALLAFILVSLAACVPVPPPPQQTMRIHNSSGVADRPLDYASHDPSTAVPDADPEGRIPALEALAQQDPRAAYDLGLRFFRGDGVRQDSYQAIKWMRDAAERGDLEAQKALGRFYLTGLEEMGPDPQEAEKWLKIAVSRGDKESEKLLKEASEVRKREIDYRRWRSYWHPRFYGYWHSGYPYRYHWRHGRWYY</sequence>
<evidence type="ECO:0000256" key="1">
    <source>
        <dbReference type="SAM" id="MobiDB-lite"/>
    </source>
</evidence>
<dbReference type="InterPro" id="IPR006597">
    <property type="entry name" value="Sel1-like"/>
</dbReference>
<accession>A0A3S3UDA0</accession>
<evidence type="ECO:0000313" key="4">
    <source>
        <dbReference type="Proteomes" id="UP000287853"/>
    </source>
</evidence>
<dbReference type="AlphaFoldDB" id="A0A3S3UDA0"/>
<dbReference type="EMBL" id="MTKO01000033">
    <property type="protein sequence ID" value="RWX47523.1"/>
    <property type="molecule type" value="Genomic_DNA"/>
</dbReference>
<name>A0A3S3UDA0_9BACT</name>
<dbReference type="SUPFAM" id="SSF81901">
    <property type="entry name" value="HCP-like"/>
    <property type="match status" value="1"/>
</dbReference>
<organism evidence="3 4">
    <name type="scientific">Candidatus Electrothrix aarhusensis</name>
    <dbReference type="NCBI Taxonomy" id="1859131"/>
    <lineage>
        <taxon>Bacteria</taxon>
        <taxon>Pseudomonadati</taxon>
        <taxon>Thermodesulfobacteriota</taxon>
        <taxon>Desulfobulbia</taxon>
        <taxon>Desulfobulbales</taxon>
        <taxon>Desulfobulbaceae</taxon>
        <taxon>Candidatus Electrothrix</taxon>
    </lineage>
</organism>
<evidence type="ECO:0000313" key="3">
    <source>
        <dbReference type="EMBL" id="RWX47523.1"/>
    </source>
</evidence>
<gene>
    <name evidence="3" type="primary">podJ</name>
    <name evidence="3" type="ORF">H206_06337</name>
</gene>
<dbReference type="Gene3D" id="1.25.40.10">
    <property type="entry name" value="Tetratricopeptide repeat domain"/>
    <property type="match status" value="1"/>
</dbReference>
<dbReference type="PANTHER" id="PTHR11102">
    <property type="entry name" value="SEL-1-LIKE PROTEIN"/>
    <property type="match status" value="1"/>
</dbReference>
<dbReference type="InterPro" id="IPR050767">
    <property type="entry name" value="Sel1_AlgK"/>
</dbReference>
<dbReference type="InterPro" id="IPR011990">
    <property type="entry name" value="TPR-like_helical_dom_sf"/>
</dbReference>